<sequence>PITFPIDSADSAKSENQLFCLSSQILPPQISGHGKIGVLTHTIS</sequence>
<feature type="non-terminal residue" evidence="1">
    <location>
        <position position="1"/>
    </location>
</feature>
<name>A0A9N9NVP0_9GLOM</name>
<comment type="caution">
    <text evidence="1">The sequence shown here is derived from an EMBL/GenBank/DDBJ whole genome shotgun (WGS) entry which is preliminary data.</text>
</comment>
<protein>
    <submittedName>
        <fullName evidence="1">9448_t:CDS:1</fullName>
    </submittedName>
</protein>
<evidence type="ECO:0000313" key="1">
    <source>
        <dbReference type="EMBL" id="CAG8764991.1"/>
    </source>
</evidence>
<feature type="non-terminal residue" evidence="1">
    <location>
        <position position="44"/>
    </location>
</feature>
<accession>A0A9N9NVP0</accession>
<gene>
    <name evidence="1" type="ORF">FCALED_LOCUS17170</name>
</gene>
<evidence type="ECO:0000313" key="2">
    <source>
        <dbReference type="Proteomes" id="UP000789570"/>
    </source>
</evidence>
<organism evidence="1 2">
    <name type="scientific">Funneliformis caledonium</name>
    <dbReference type="NCBI Taxonomy" id="1117310"/>
    <lineage>
        <taxon>Eukaryota</taxon>
        <taxon>Fungi</taxon>
        <taxon>Fungi incertae sedis</taxon>
        <taxon>Mucoromycota</taxon>
        <taxon>Glomeromycotina</taxon>
        <taxon>Glomeromycetes</taxon>
        <taxon>Glomerales</taxon>
        <taxon>Glomeraceae</taxon>
        <taxon>Funneliformis</taxon>
    </lineage>
</organism>
<reference evidence="1" key="1">
    <citation type="submission" date="2021-06" db="EMBL/GenBank/DDBJ databases">
        <authorList>
            <person name="Kallberg Y."/>
            <person name="Tangrot J."/>
            <person name="Rosling A."/>
        </authorList>
    </citation>
    <scope>NUCLEOTIDE SEQUENCE</scope>
    <source>
        <strain evidence="1">UK204</strain>
    </source>
</reference>
<dbReference type="AlphaFoldDB" id="A0A9N9NVP0"/>
<dbReference type="EMBL" id="CAJVPQ010024554">
    <property type="protein sequence ID" value="CAG8764991.1"/>
    <property type="molecule type" value="Genomic_DNA"/>
</dbReference>
<keyword evidence="2" id="KW-1185">Reference proteome</keyword>
<proteinExistence type="predicted"/>
<dbReference type="Proteomes" id="UP000789570">
    <property type="component" value="Unassembled WGS sequence"/>
</dbReference>